<dbReference type="VEuPathDB" id="FungiDB:DFL_004480"/>
<accession>A0A437A4R0</accession>
<evidence type="ECO:0000313" key="3">
    <source>
        <dbReference type="Proteomes" id="UP000283090"/>
    </source>
</evidence>
<dbReference type="Proteomes" id="UP000283090">
    <property type="component" value="Unassembled WGS sequence"/>
</dbReference>
<sequence length="118" mass="12452">MAPSLLYPRDHNRNPCYWTCNCNYKDADKPKGGPGTEARTRPKCGSFWVAGFDESRGYGNVNNTGQVGEDGGGGGGNVGSLDVIPEEYELTDTSYDASASSDGGSANSSDTLIPEEGY</sequence>
<dbReference type="GeneID" id="93586791"/>
<comment type="caution">
    <text evidence="2">The sequence shown here is derived from an EMBL/GenBank/DDBJ whole genome shotgun (WGS) entry which is preliminary data.</text>
</comment>
<protein>
    <submittedName>
        <fullName evidence="2">Uncharacterized protein</fullName>
    </submittedName>
</protein>
<keyword evidence="3" id="KW-1185">Reference proteome</keyword>
<organism evidence="2 3">
    <name type="scientific">Arthrobotrys flagrans</name>
    <name type="common">Nematode-trapping fungus</name>
    <name type="synonym">Trichothecium flagrans</name>
    <dbReference type="NCBI Taxonomy" id="97331"/>
    <lineage>
        <taxon>Eukaryota</taxon>
        <taxon>Fungi</taxon>
        <taxon>Dikarya</taxon>
        <taxon>Ascomycota</taxon>
        <taxon>Pezizomycotina</taxon>
        <taxon>Orbiliomycetes</taxon>
        <taxon>Orbiliales</taxon>
        <taxon>Orbiliaceae</taxon>
        <taxon>Arthrobotrys</taxon>
    </lineage>
</organism>
<feature type="compositionally biased region" description="Low complexity" evidence="1">
    <location>
        <begin position="91"/>
        <end position="111"/>
    </location>
</feature>
<dbReference type="EMBL" id="SAEB01000006">
    <property type="protein sequence ID" value="RVD86191.1"/>
    <property type="molecule type" value="Genomic_DNA"/>
</dbReference>
<feature type="region of interest" description="Disordered" evidence="1">
    <location>
        <begin position="60"/>
        <end position="118"/>
    </location>
</feature>
<dbReference type="RefSeq" id="XP_067491735.1">
    <property type="nucleotide sequence ID" value="XM_067633581.1"/>
</dbReference>
<proteinExistence type="predicted"/>
<gene>
    <name evidence="2" type="ORF">DFL_004480</name>
</gene>
<feature type="compositionally biased region" description="Gly residues" evidence="1">
    <location>
        <begin position="68"/>
        <end position="78"/>
    </location>
</feature>
<evidence type="ECO:0000313" key="2">
    <source>
        <dbReference type="EMBL" id="RVD86191.1"/>
    </source>
</evidence>
<dbReference type="AlphaFoldDB" id="A0A437A4R0"/>
<name>A0A437A4R0_ARTFL</name>
<evidence type="ECO:0000256" key="1">
    <source>
        <dbReference type="SAM" id="MobiDB-lite"/>
    </source>
</evidence>
<reference evidence="2 3" key="1">
    <citation type="submission" date="2019-01" db="EMBL/GenBank/DDBJ databases">
        <title>Intercellular communication is required for trap formation in the nematode-trapping fungus Duddingtonia flagrans.</title>
        <authorList>
            <person name="Youssar L."/>
            <person name="Wernet V."/>
            <person name="Hensel N."/>
            <person name="Hildebrandt H.-G."/>
            <person name="Fischer R."/>
        </authorList>
    </citation>
    <scope>NUCLEOTIDE SEQUENCE [LARGE SCALE GENOMIC DNA]</scope>
    <source>
        <strain evidence="2 3">CBS H-5679</strain>
    </source>
</reference>